<comment type="subcellular location">
    <subcellularLocation>
        <location evidence="1 6">Membrane</location>
        <topology evidence="1 6">Multi-pass membrane protein</topology>
    </subcellularLocation>
</comment>
<keyword evidence="4 6" id="KW-1133">Transmembrane helix</keyword>
<dbReference type="Pfam" id="PF04547">
    <property type="entry name" value="Anoctamin"/>
    <property type="match status" value="1"/>
</dbReference>
<feature type="domain" description="Anoctamin transmembrane" evidence="7">
    <location>
        <begin position="6"/>
        <end position="114"/>
    </location>
</feature>
<evidence type="ECO:0000256" key="3">
    <source>
        <dbReference type="ARBA" id="ARBA00022692"/>
    </source>
</evidence>
<evidence type="ECO:0000259" key="7">
    <source>
        <dbReference type="Pfam" id="PF04547"/>
    </source>
</evidence>
<dbReference type="Proteomes" id="UP001458880">
    <property type="component" value="Unassembled WGS sequence"/>
</dbReference>
<dbReference type="EMBL" id="JASPKY010000046">
    <property type="protein sequence ID" value="KAK9745690.1"/>
    <property type="molecule type" value="Genomic_DNA"/>
</dbReference>
<evidence type="ECO:0000313" key="9">
    <source>
        <dbReference type="Proteomes" id="UP001458880"/>
    </source>
</evidence>
<dbReference type="GO" id="GO:0005886">
    <property type="term" value="C:plasma membrane"/>
    <property type="evidence" value="ECO:0007669"/>
    <property type="project" value="TreeGrafter"/>
</dbReference>
<dbReference type="PANTHER" id="PTHR12308:SF84">
    <property type="entry name" value="ANOCTAMIN"/>
    <property type="match status" value="1"/>
</dbReference>
<keyword evidence="3 6" id="KW-0812">Transmembrane</keyword>
<comment type="similarity">
    <text evidence="2 6">Belongs to the anoctamin family.</text>
</comment>
<evidence type="ECO:0000256" key="4">
    <source>
        <dbReference type="ARBA" id="ARBA00022989"/>
    </source>
</evidence>
<keyword evidence="5 6" id="KW-0472">Membrane</keyword>
<dbReference type="InterPro" id="IPR049452">
    <property type="entry name" value="Anoctamin_TM"/>
</dbReference>
<reference evidence="8 9" key="1">
    <citation type="journal article" date="2024" name="BMC Genomics">
        <title>De novo assembly and annotation of Popillia japonica's genome with initial clues to its potential as an invasive pest.</title>
        <authorList>
            <person name="Cucini C."/>
            <person name="Boschi S."/>
            <person name="Funari R."/>
            <person name="Cardaioli E."/>
            <person name="Iannotti N."/>
            <person name="Marturano G."/>
            <person name="Paoli F."/>
            <person name="Bruttini M."/>
            <person name="Carapelli A."/>
            <person name="Frati F."/>
            <person name="Nardi F."/>
        </authorList>
    </citation>
    <scope>NUCLEOTIDE SEQUENCE [LARGE SCALE GENOMIC DNA]</scope>
    <source>
        <strain evidence="8">DMR45628</strain>
    </source>
</reference>
<dbReference type="GO" id="GO:0005254">
    <property type="term" value="F:chloride channel activity"/>
    <property type="evidence" value="ECO:0007669"/>
    <property type="project" value="TreeGrafter"/>
</dbReference>
<evidence type="ECO:0000256" key="6">
    <source>
        <dbReference type="RuleBase" id="RU280814"/>
    </source>
</evidence>
<feature type="transmembrane region" description="Helical" evidence="6">
    <location>
        <begin position="77"/>
        <end position="98"/>
    </location>
</feature>
<comment type="caution">
    <text evidence="8">The sequence shown here is derived from an EMBL/GenBank/DDBJ whole genome shotgun (WGS) entry which is preliminary data.</text>
</comment>
<accession>A0AAW1MH49</accession>
<sequence>MSLRNVVTNACVIAFSSTFIPRLIYRLHNDSNLDGYINNTLSVFNTNDYERTPDANYTTNITICYYHGRRDDFFYQLLGQLAFVLVFEHVIVLIKVLLMSTIREVPRFVKARLRTQKIRMRDERMKLLSENYHKNYSSLFAKSVQLPQRN</sequence>
<dbReference type="InterPro" id="IPR007632">
    <property type="entry name" value="Anoctamin"/>
</dbReference>
<evidence type="ECO:0000313" key="8">
    <source>
        <dbReference type="EMBL" id="KAK9745690.1"/>
    </source>
</evidence>
<name>A0AAW1MH49_POPJA</name>
<organism evidence="8 9">
    <name type="scientific">Popillia japonica</name>
    <name type="common">Japanese beetle</name>
    <dbReference type="NCBI Taxonomy" id="7064"/>
    <lineage>
        <taxon>Eukaryota</taxon>
        <taxon>Metazoa</taxon>
        <taxon>Ecdysozoa</taxon>
        <taxon>Arthropoda</taxon>
        <taxon>Hexapoda</taxon>
        <taxon>Insecta</taxon>
        <taxon>Pterygota</taxon>
        <taxon>Neoptera</taxon>
        <taxon>Endopterygota</taxon>
        <taxon>Coleoptera</taxon>
        <taxon>Polyphaga</taxon>
        <taxon>Scarabaeiformia</taxon>
        <taxon>Scarabaeidae</taxon>
        <taxon>Rutelinae</taxon>
        <taxon>Popillia</taxon>
    </lineage>
</organism>
<evidence type="ECO:0000256" key="1">
    <source>
        <dbReference type="ARBA" id="ARBA00004141"/>
    </source>
</evidence>
<dbReference type="AlphaFoldDB" id="A0AAW1MH49"/>
<evidence type="ECO:0000256" key="2">
    <source>
        <dbReference type="ARBA" id="ARBA00009671"/>
    </source>
</evidence>
<protein>
    <recommendedName>
        <fullName evidence="6">Anoctamin</fullName>
    </recommendedName>
</protein>
<feature type="transmembrane region" description="Helical" evidence="6">
    <location>
        <begin position="7"/>
        <end position="25"/>
    </location>
</feature>
<comment type="caution">
    <text evidence="6">Lacks conserved residue(s) required for the propagation of feature annotation.</text>
</comment>
<proteinExistence type="inferred from homology"/>
<gene>
    <name evidence="8" type="ORF">QE152_g6740</name>
</gene>
<dbReference type="PANTHER" id="PTHR12308">
    <property type="entry name" value="ANOCTAMIN"/>
    <property type="match status" value="1"/>
</dbReference>
<keyword evidence="9" id="KW-1185">Reference proteome</keyword>
<evidence type="ECO:0000256" key="5">
    <source>
        <dbReference type="ARBA" id="ARBA00023136"/>
    </source>
</evidence>